<keyword evidence="1" id="KW-0812">Transmembrane</keyword>
<organism evidence="2 3">
    <name type="scientific">Clathrus columnatus</name>
    <dbReference type="NCBI Taxonomy" id="1419009"/>
    <lineage>
        <taxon>Eukaryota</taxon>
        <taxon>Fungi</taxon>
        <taxon>Dikarya</taxon>
        <taxon>Basidiomycota</taxon>
        <taxon>Agaricomycotina</taxon>
        <taxon>Agaricomycetes</taxon>
        <taxon>Phallomycetidae</taxon>
        <taxon>Phallales</taxon>
        <taxon>Clathraceae</taxon>
        <taxon>Clathrus</taxon>
    </lineage>
</organism>
<evidence type="ECO:0000256" key="1">
    <source>
        <dbReference type="SAM" id="Phobius"/>
    </source>
</evidence>
<accession>A0AAV5A0G0</accession>
<keyword evidence="1" id="KW-0472">Membrane</keyword>
<comment type="caution">
    <text evidence="2">The sequence shown here is derived from an EMBL/GenBank/DDBJ whole genome shotgun (WGS) entry which is preliminary data.</text>
</comment>
<dbReference type="Proteomes" id="UP001050691">
    <property type="component" value="Unassembled WGS sequence"/>
</dbReference>
<keyword evidence="3" id="KW-1185">Reference proteome</keyword>
<reference evidence="2" key="1">
    <citation type="submission" date="2021-10" db="EMBL/GenBank/DDBJ databases">
        <title>De novo Genome Assembly of Clathrus columnatus (Basidiomycota, Fungi) Using Illumina and Nanopore Sequence Data.</title>
        <authorList>
            <person name="Ogiso-Tanaka E."/>
            <person name="Itagaki H."/>
            <person name="Hosoya T."/>
            <person name="Hosaka K."/>
        </authorList>
    </citation>
    <scope>NUCLEOTIDE SEQUENCE</scope>
    <source>
        <strain evidence="2">MO-923</strain>
    </source>
</reference>
<keyword evidence="1" id="KW-1133">Transmembrane helix</keyword>
<dbReference type="EMBL" id="BPWL01000002">
    <property type="protein sequence ID" value="GJJ06897.1"/>
    <property type="molecule type" value="Genomic_DNA"/>
</dbReference>
<name>A0AAV5A0G0_9AGAM</name>
<evidence type="ECO:0008006" key="4">
    <source>
        <dbReference type="Google" id="ProtNLM"/>
    </source>
</evidence>
<proteinExistence type="predicted"/>
<evidence type="ECO:0000313" key="2">
    <source>
        <dbReference type="EMBL" id="GJJ06897.1"/>
    </source>
</evidence>
<evidence type="ECO:0000313" key="3">
    <source>
        <dbReference type="Proteomes" id="UP001050691"/>
    </source>
</evidence>
<sequence length="298" mass="33294">MKPFSNVDYAPLLTSEEDGKAEDVDLNQAVPQKPTSSSNLQIWILIGSLACTLTSVLLAGFALPVSKQSLSTPPPPPSGDANLPRPNQYMGLNFIDYTRFKFDPIVNFPPILTQVDSKRPDFVYPDDSRRWLSWIGNVCPDDRHFFINSTVNSIAQFRALDYKMESCQVAINIPSPEEMLNVPPPPSGAPGNKSDFTINPTTTEGVKVQVWKLSTQNDLRVTDLSWKTRPPREKLLETLTVSHDRLAISSPFHCPQDSLQTFEFSCEPSSGDGCLIDFWQDKKEPMLAMYILQSSTHS</sequence>
<feature type="transmembrane region" description="Helical" evidence="1">
    <location>
        <begin position="40"/>
        <end position="63"/>
    </location>
</feature>
<gene>
    <name evidence="2" type="ORF">Clacol_001093</name>
</gene>
<dbReference type="AlphaFoldDB" id="A0AAV5A0G0"/>
<protein>
    <recommendedName>
        <fullName evidence="4">Ubiquitin 3 binding protein But2 C-terminal domain-containing protein</fullName>
    </recommendedName>
</protein>